<sequence>MMRLAERSQVAGVEPLGRIFPHAFDVIDVQSVTRRSTSRHAAYWMQRQVLGTNLFPGRIVTALARCAALLIELLPALRFWLVPARPENWRSDRHVLLSSGHKKRPRSLLAARPLIMVSKKVYFGEFGEQKMQLGVIFFRDLGYCLVKPAFYGFVTLSQNTANLPPAIAMLP</sequence>
<gene>
    <name evidence="1" type="ORF">S1001342_00720</name>
</gene>
<dbReference type="EMBL" id="CP021509">
    <property type="protein sequence ID" value="ARW47077.1"/>
    <property type="molecule type" value="Genomic_DNA"/>
</dbReference>
<name>A0A1Y0Y3P1_ACEPA</name>
<protein>
    <submittedName>
        <fullName evidence="1">Uncharacterized protein</fullName>
    </submittedName>
</protein>
<evidence type="ECO:0000313" key="1">
    <source>
        <dbReference type="EMBL" id="ARW47077.1"/>
    </source>
</evidence>
<evidence type="ECO:0000313" key="2">
    <source>
        <dbReference type="Proteomes" id="UP000196205"/>
    </source>
</evidence>
<proteinExistence type="predicted"/>
<organism evidence="1 2">
    <name type="scientific">Acetobacter pasteurianus subsp. pasteurianus</name>
    <dbReference type="NCBI Taxonomy" id="481145"/>
    <lineage>
        <taxon>Bacteria</taxon>
        <taxon>Pseudomonadati</taxon>
        <taxon>Pseudomonadota</taxon>
        <taxon>Alphaproteobacteria</taxon>
        <taxon>Acetobacterales</taxon>
        <taxon>Acetobacteraceae</taxon>
        <taxon>Acetobacter</taxon>
    </lineage>
</organism>
<dbReference type="AlphaFoldDB" id="A0A1Y0Y3P1"/>
<reference evidence="1 2" key="1">
    <citation type="submission" date="2017-05" db="EMBL/GenBank/DDBJ databases">
        <title>Genome sequence of Acetobacter pasteurianus subsp. pasteurianus strain SRCM101342.</title>
        <authorList>
            <person name="Cho S.H."/>
        </authorList>
    </citation>
    <scope>NUCLEOTIDE SEQUENCE [LARGE SCALE GENOMIC DNA]</scope>
    <source>
        <strain evidence="1 2">SRCM101342</strain>
    </source>
</reference>
<dbReference type="Proteomes" id="UP000196205">
    <property type="component" value="Chromosome"/>
</dbReference>
<accession>A0A1Y0Y3P1</accession>